<dbReference type="PANTHER" id="PTHR45679:SF5">
    <property type="entry name" value="ER DEGRADATION-ENHANCING ALPHA-MANNOSIDASE-LIKE PROTEIN 1"/>
    <property type="match status" value="1"/>
</dbReference>
<dbReference type="Gene3D" id="1.50.10.10">
    <property type="match status" value="1"/>
</dbReference>
<evidence type="ECO:0000256" key="2">
    <source>
        <dbReference type="ARBA" id="ARBA00007658"/>
    </source>
</evidence>
<feature type="active site" description="Proton donor" evidence="10">
    <location>
        <position position="397"/>
    </location>
</feature>
<dbReference type="InterPro" id="IPR036026">
    <property type="entry name" value="Seven-hairpin_glycosidases"/>
</dbReference>
<dbReference type="KEGG" id="hazt:108678139"/>
<feature type="active site" description="Proton donor" evidence="10">
    <location>
        <position position="147"/>
    </location>
</feature>
<dbReference type="InterPro" id="IPR001382">
    <property type="entry name" value="Glyco_hydro_47"/>
</dbReference>
<keyword evidence="5" id="KW-0735">Signal-anchor</keyword>
<dbReference type="PANTHER" id="PTHR45679">
    <property type="entry name" value="ER DEGRADATION-ENHANCING ALPHA-MANNOSIDASE-LIKE PROTEIN 2"/>
    <property type="match status" value="1"/>
</dbReference>
<dbReference type="PRINTS" id="PR00747">
    <property type="entry name" value="GLYHDRLASE47"/>
</dbReference>
<evidence type="ECO:0000256" key="9">
    <source>
        <dbReference type="ARBA" id="ARBA00060207"/>
    </source>
</evidence>
<feature type="binding site" evidence="11">
    <location>
        <position position="502"/>
    </location>
    <ligand>
        <name>Ca(2+)</name>
        <dbReference type="ChEBI" id="CHEBI:29108"/>
    </ligand>
</feature>
<dbReference type="GO" id="GO:0005509">
    <property type="term" value="F:calcium ion binding"/>
    <property type="evidence" value="ECO:0007669"/>
    <property type="project" value="InterPro"/>
</dbReference>
<dbReference type="OMA" id="EEFWRMF"/>
<dbReference type="GeneID" id="108678139"/>
<comment type="function">
    <text evidence="9">Extracts misfolded glycoproteins, but not glycoproteins undergoing productive folding, from the calnexin cycle. It is directly involved in endoplasmic reticulum-associated degradation (ERAD) and targets misfolded glycoproteins for degradation in an N-glycan-independent manner, probably by forming a complex with SEL1L. It has low mannosidase activity, catalyzing mannose trimming from Man8GlcNAc2 to Man7GlcNAc2.</text>
</comment>
<proteinExistence type="inferred from homology"/>
<comment type="cofactor">
    <cofactor evidence="11">
        <name>Ca(2+)</name>
        <dbReference type="ChEBI" id="CHEBI:29108"/>
    </cofactor>
</comment>
<dbReference type="AlphaFoldDB" id="A0A8B7P7P3"/>
<keyword evidence="13" id="KW-1185">Reference proteome</keyword>
<evidence type="ECO:0000256" key="11">
    <source>
        <dbReference type="PIRSR" id="PIRSR601382-2"/>
    </source>
</evidence>
<gene>
    <name evidence="14" type="primary">LOC108678139</name>
</gene>
<evidence type="ECO:0000256" key="8">
    <source>
        <dbReference type="ARBA" id="ARBA00023180"/>
    </source>
</evidence>
<feature type="active site" evidence="10">
    <location>
        <position position="292"/>
    </location>
</feature>
<evidence type="ECO:0000256" key="5">
    <source>
        <dbReference type="ARBA" id="ARBA00022968"/>
    </source>
</evidence>
<dbReference type="Proteomes" id="UP000694843">
    <property type="component" value="Unplaced"/>
</dbReference>
<keyword evidence="3" id="KW-0812">Transmembrane</keyword>
<evidence type="ECO:0000256" key="6">
    <source>
        <dbReference type="ARBA" id="ARBA00022989"/>
    </source>
</evidence>
<keyword evidence="12" id="KW-0326">Glycosidase</keyword>
<accession>A0A8B7P7P3</accession>
<sequence length="573" mass="65099">MHFVQLFRSVACLQIISNFLIIFNNAYNIFEESPTFLHRKYGKMSDDEQQNLLQATKEMFYFGYRNYMKYAYPEDELDPIHCAGRGHDHANPENININDVLGDYSLTLIDALDTLAIIGDREEFQRSVQRVIEDVTFDKDTTVQVFEATIRVLGGLLSAHLLIEDPVQRLGDLRPEWYNGELLDMASDLAARLLPAFSLSPTGIPHPRVNLRSGVPYGGRTDTCTAGAGTLLVEFGILSKLSGDPTYQLAARRASRALWNRRHNTTELLGNVLDVNTGKWMSELSGVGAGLDSFYEYMLKSYVLFGEREDYDMFNVSYSRIKQYMRRGMKLLNLFSLGDHPLYVNVHMSSGGTHTSWIDSLQAAFAGLQVLAGDVEEAICTHALYWSIWQRFGVLPERYNWQRASPDVLFYPLRPEFAEATYLLYRATRNPFYLHVGREILHSLNNLTRAECGYATVHSVIDGSLEDRMESFFLSETCKYLYLLFDHNNPVNLGSGQFLFTTQGHVVPLGPWLRDKTLWDEAHFTPEAHKAVNLSDSNVWTPGCDAVDQARQFGLPLESHYLQQVYSAVGLHS</sequence>
<keyword evidence="4" id="KW-0256">Endoplasmic reticulum</keyword>
<evidence type="ECO:0000313" key="14">
    <source>
        <dbReference type="RefSeq" id="XP_018021975.1"/>
    </source>
</evidence>
<name>A0A8B7P7P3_HYAAZ</name>
<dbReference type="Pfam" id="PF01532">
    <property type="entry name" value="Glyco_hydro_47"/>
    <property type="match status" value="1"/>
</dbReference>
<keyword evidence="7" id="KW-0472">Membrane</keyword>
<keyword evidence="12" id="KW-0378">Hydrolase</keyword>
<feature type="active site" evidence="10">
    <location>
        <position position="416"/>
    </location>
</feature>
<evidence type="ECO:0000256" key="3">
    <source>
        <dbReference type="ARBA" id="ARBA00022692"/>
    </source>
</evidence>
<dbReference type="RefSeq" id="XP_018021975.1">
    <property type="nucleotide sequence ID" value="XM_018166486.1"/>
</dbReference>
<dbReference type="OrthoDB" id="8118055at2759"/>
<evidence type="ECO:0000256" key="1">
    <source>
        <dbReference type="ARBA" id="ARBA00004648"/>
    </source>
</evidence>
<evidence type="ECO:0000256" key="7">
    <source>
        <dbReference type="ARBA" id="ARBA00023136"/>
    </source>
</evidence>
<evidence type="ECO:0000256" key="10">
    <source>
        <dbReference type="PIRSR" id="PIRSR601382-1"/>
    </source>
</evidence>
<comment type="subcellular location">
    <subcellularLocation>
        <location evidence="1">Endoplasmic reticulum membrane</location>
        <topology evidence="1">Single-pass type II membrane protein</topology>
    </subcellularLocation>
</comment>
<reference evidence="14" key="1">
    <citation type="submission" date="2025-08" db="UniProtKB">
        <authorList>
            <consortium name="RefSeq"/>
        </authorList>
    </citation>
    <scope>IDENTIFICATION</scope>
    <source>
        <tissue evidence="14">Whole organism</tissue>
    </source>
</reference>
<keyword evidence="8" id="KW-0325">Glycoprotein</keyword>
<dbReference type="SUPFAM" id="SSF48225">
    <property type="entry name" value="Seven-hairpin glycosidases"/>
    <property type="match status" value="1"/>
</dbReference>
<dbReference type="GO" id="GO:0044322">
    <property type="term" value="C:endoplasmic reticulum quality control compartment"/>
    <property type="evidence" value="ECO:0007669"/>
    <property type="project" value="GOC"/>
</dbReference>
<organism evidence="13 14">
    <name type="scientific">Hyalella azteca</name>
    <name type="common">Amphipod</name>
    <dbReference type="NCBI Taxonomy" id="294128"/>
    <lineage>
        <taxon>Eukaryota</taxon>
        <taxon>Metazoa</taxon>
        <taxon>Ecdysozoa</taxon>
        <taxon>Arthropoda</taxon>
        <taxon>Crustacea</taxon>
        <taxon>Multicrustacea</taxon>
        <taxon>Malacostraca</taxon>
        <taxon>Eumalacostraca</taxon>
        <taxon>Peracarida</taxon>
        <taxon>Amphipoda</taxon>
        <taxon>Senticaudata</taxon>
        <taxon>Talitrida</taxon>
        <taxon>Talitroidea</taxon>
        <taxon>Hyalellidae</taxon>
        <taxon>Hyalella</taxon>
    </lineage>
</organism>
<evidence type="ECO:0000313" key="13">
    <source>
        <dbReference type="Proteomes" id="UP000694843"/>
    </source>
</evidence>
<keyword evidence="6" id="KW-1133">Transmembrane helix</keyword>
<comment type="similarity">
    <text evidence="2 12">Belongs to the glycosyl hydrolase 47 family.</text>
</comment>
<dbReference type="GO" id="GO:0004571">
    <property type="term" value="F:mannosyl-oligosaccharide 1,2-alpha-mannosidase activity"/>
    <property type="evidence" value="ECO:0007669"/>
    <property type="project" value="InterPro"/>
</dbReference>
<keyword evidence="11" id="KW-0106">Calcium</keyword>
<dbReference type="GO" id="GO:0005975">
    <property type="term" value="P:carbohydrate metabolic process"/>
    <property type="evidence" value="ECO:0007669"/>
    <property type="project" value="InterPro"/>
</dbReference>
<dbReference type="InterPro" id="IPR044674">
    <property type="entry name" value="EDEM1/2/3"/>
</dbReference>
<keyword evidence="11" id="KW-0479">Metal-binding</keyword>
<evidence type="ECO:0000256" key="12">
    <source>
        <dbReference type="RuleBase" id="RU361193"/>
    </source>
</evidence>
<evidence type="ECO:0000256" key="4">
    <source>
        <dbReference type="ARBA" id="ARBA00022824"/>
    </source>
</evidence>
<dbReference type="InterPro" id="IPR012341">
    <property type="entry name" value="6hp_glycosidase-like_sf"/>
</dbReference>
<protein>
    <recommendedName>
        <fullName evidence="12">alpha-1,2-Mannosidase</fullName>
        <ecNumber evidence="12">3.2.1.-</ecNumber>
    </recommendedName>
</protein>
<dbReference type="GO" id="GO:0005789">
    <property type="term" value="C:endoplasmic reticulum membrane"/>
    <property type="evidence" value="ECO:0007669"/>
    <property type="project" value="UniProtKB-SubCell"/>
</dbReference>
<dbReference type="FunFam" id="1.50.10.10:FF:000016">
    <property type="entry name" value="alpha-1,2-Mannosidase"/>
    <property type="match status" value="1"/>
</dbReference>
<dbReference type="GO" id="GO:1904380">
    <property type="term" value="P:endoplasmic reticulum mannose trimming"/>
    <property type="evidence" value="ECO:0007669"/>
    <property type="project" value="InterPro"/>
</dbReference>
<dbReference type="EC" id="3.2.1.-" evidence="12"/>